<evidence type="ECO:0000313" key="2">
    <source>
        <dbReference type="Proteomes" id="UP000805193"/>
    </source>
</evidence>
<accession>A0AC60P0J0</accession>
<gene>
    <name evidence="1" type="ORF">HPB47_009920</name>
</gene>
<dbReference type="EMBL" id="JABSTQ010011307">
    <property type="protein sequence ID" value="KAG0412950.1"/>
    <property type="molecule type" value="Genomic_DNA"/>
</dbReference>
<dbReference type="Proteomes" id="UP000805193">
    <property type="component" value="Unassembled WGS sequence"/>
</dbReference>
<proteinExistence type="predicted"/>
<evidence type="ECO:0000313" key="1">
    <source>
        <dbReference type="EMBL" id="KAG0412950.1"/>
    </source>
</evidence>
<organism evidence="1 2">
    <name type="scientific">Ixodes persulcatus</name>
    <name type="common">Taiga tick</name>
    <dbReference type="NCBI Taxonomy" id="34615"/>
    <lineage>
        <taxon>Eukaryota</taxon>
        <taxon>Metazoa</taxon>
        <taxon>Ecdysozoa</taxon>
        <taxon>Arthropoda</taxon>
        <taxon>Chelicerata</taxon>
        <taxon>Arachnida</taxon>
        <taxon>Acari</taxon>
        <taxon>Parasitiformes</taxon>
        <taxon>Ixodida</taxon>
        <taxon>Ixodoidea</taxon>
        <taxon>Ixodidae</taxon>
        <taxon>Ixodinae</taxon>
        <taxon>Ixodes</taxon>
    </lineage>
</organism>
<name>A0AC60P0J0_IXOPE</name>
<comment type="caution">
    <text evidence="1">The sequence shown here is derived from an EMBL/GenBank/DDBJ whole genome shotgun (WGS) entry which is preliminary data.</text>
</comment>
<sequence length="77" mass="7653">MGGEGPPTSDLSDGGGAVGERSTRAAGSTAGSPHFAVSRRQSIAAERVAAAGFRDPASDGTVRRRAIAAAMKLALTL</sequence>
<keyword evidence="2" id="KW-1185">Reference proteome</keyword>
<protein>
    <submittedName>
        <fullName evidence="1">Uncharacterized protein</fullName>
    </submittedName>
</protein>
<reference evidence="1 2" key="1">
    <citation type="journal article" date="2020" name="Cell">
        <title>Large-Scale Comparative Analyses of Tick Genomes Elucidate Their Genetic Diversity and Vector Capacities.</title>
        <authorList>
            <consortium name="Tick Genome and Microbiome Consortium (TIGMIC)"/>
            <person name="Jia N."/>
            <person name="Wang J."/>
            <person name="Shi W."/>
            <person name="Du L."/>
            <person name="Sun Y."/>
            <person name="Zhan W."/>
            <person name="Jiang J.F."/>
            <person name="Wang Q."/>
            <person name="Zhang B."/>
            <person name="Ji P."/>
            <person name="Bell-Sakyi L."/>
            <person name="Cui X.M."/>
            <person name="Yuan T.T."/>
            <person name="Jiang B.G."/>
            <person name="Yang W.F."/>
            <person name="Lam T.T."/>
            <person name="Chang Q.C."/>
            <person name="Ding S.J."/>
            <person name="Wang X.J."/>
            <person name="Zhu J.G."/>
            <person name="Ruan X.D."/>
            <person name="Zhao L."/>
            <person name="Wei J.T."/>
            <person name="Ye R.Z."/>
            <person name="Que T.C."/>
            <person name="Du C.H."/>
            <person name="Zhou Y.H."/>
            <person name="Cheng J.X."/>
            <person name="Dai P.F."/>
            <person name="Guo W.B."/>
            <person name="Han X.H."/>
            <person name="Huang E.J."/>
            <person name="Li L.F."/>
            <person name="Wei W."/>
            <person name="Gao Y.C."/>
            <person name="Liu J.Z."/>
            <person name="Shao H.Z."/>
            <person name="Wang X."/>
            <person name="Wang C.C."/>
            <person name="Yang T.C."/>
            <person name="Huo Q.B."/>
            <person name="Li W."/>
            <person name="Chen H.Y."/>
            <person name="Chen S.E."/>
            <person name="Zhou L.G."/>
            <person name="Ni X.B."/>
            <person name="Tian J.H."/>
            <person name="Sheng Y."/>
            <person name="Liu T."/>
            <person name="Pan Y.S."/>
            <person name="Xia L.Y."/>
            <person name="Li J."/>
            <person name="Zhao F."/>
            <person name="Cao W.C."/>
        </authorList>
    </citation>
    <scope>NUCLEOTIDE SEQUENCE [LARGE SCALE GENOMIC DNA]</scope>
    <source>
        <strain evidence="1">Iper-2018</strain>
    </source>
</reference>